<dbReference type="SUPFAM" id="SSF51430">
    <property type="entry name" value="NAD(P)-linked oxidoreductase"/>
    <property type="match status" value="1"/>
</dbReference>
<dbReference type="Gene3D" id="3.20.20.100">
    <property type="entry name" value="NADP-dependent oxidoreductase domain"/>
    <property type="match status" value="1"/>
</dbReference>
<evidence type="ECO:0000256" key="2">
    <source>
        <dbReference type="ARBA" id="ARBA00023004"/>
    </source>
</evidence>
<gene>
    <name evidence="5" type="ordered locus">RUM_16210</name>
</gene>
<reference evidence="5" key="1">
    <citation type="submission" date="2010-03" db="EMBL/GenBank/DDBJ databases">
        <title>The genome sequence of Ruminococcus sp. 18P13.</title>
        <authorList>
            <consortium name="metaHIT consortium -- http://www.metahit.eu/"/>
            <person name="Pajon A."/>
            <person name="Turner K."/>
            <person name="Parkhill J."/>
            <person name="Bernalier A."/>
        </authorList>
    </citation>
    <scope>NUCLEOTIDE SEQUENCE [LARGE SCALE GENOMIC DNA]</scope>
    <source>
        <strain evidence="5">Type strain: 18P13</strain>
    </source>
</reference>
<dbReference type="Pfam" id="PF00248">
    <property type="entry name" value="Aldo_ket_red"/>
    <property type="match status" value="1"/>
</dbReference>
<keyword evidence="1" id="KW-0479">Metal-binding</keyword>
<dbReference type="AlphaFoldDB" id="D4LDL1"/>
<evidence type="ECO:0000313" key="6">
    <source>
        <dbReference type="Proteomes" id="UP000007054"/>
    </source>
</evidence>
<keyword evidence="6" id="KW-1185">Reference proteome</keyword>
<dbReference type="InterPro" id="IPR017896">
    <property type="entry name" value="4Fe4S_Fe-S-bd"/>
</dbReference>
<dbReference type="BioCyc" id="RCHA213810:RUM_RS07890-MONOMER"/>
<dbReference type="PROSITE" id="PS00198">
    <property type="entry name" value="4FE4S_FER_1"/>
    <property type="match status" value="1"/>
</dbReference>
<evidence type="ECO:0000313" key="5">
    <source>
        <dbReference type="EMBL" id="CBL17706.1"/>
    </source>
</evidence>
<organism evidence="5 6">
    <name type="scientific">Ruminococcus champanellensis (strain DSM 18848 / JCM 17042 / KCTC 15320 / 18P13)</name>
    <dbReference type="NCBI Taxonomy" id="213810"/>
    <lineage>
        <taxon>Bacteria</taxon>
        <taxon>Bacillati</taxon>
        <taxon>Bacillota</taxon>
        <taxon>Clostridia</taxon>
        <taxon>Eubacteriales</taxon>
        <taxon>Oscillospiraceae</taxon>
        <taxon>Ruminococcus</taxon>
    </lineage>
</organism>
<dbReference type="InterPro" id="IPR036812">
    <property type="entry name" value="NAD(P)_OxRdtase_dom_sf"/>
</dbReference>
<dbReference type="GeneID" id="83156334"/>
<name>D4LDL1_RUMC1</name>
<dbReference type="HOGENOM" id="CLU_023205_3_2_9"/>
<dbReference type="InterPro" id="IPR023210">
    <property type="entry name" value="NADP_OxRdtase_dom"/>
</dbReference>
<dbReference type="SUPFAM" id="SSF46548">
    <property type="entry name" value="alpha-helical ferredoxin"/>
    <property type="match status" value="1"/>
</dbReference>
<dbReference type="Gene3D" id="3.30.70.20">
    <property type="match status" value="1"/>
</dbReference>
<dbReference type="KEGG" id="rch:RUM_16210"/>
<keyword evidence="3" id="KW-0411">Iron-sulfur</keyword>
<dbReference type="PATRIC" id="fig|213810.4.peg.1520"/>
<dbReference type="EMBL" id="FP929052">
    <property type="protein sequence ID" value="CBL17706.1"/>
    <property type="molecule type" value="Genomic_DNA"/>
</dbReference>
<dbReference type="PANTHER" id="PTHR43312:SF2">
    <property type="entry name" value="OXIDOREDUCTASE"/>
    <property type="match status" value="1"/>
</dbReference>
<evidence type="ECO:0000256" key="1">
    <source>
        <dbReference type="ARBA" id="ARBA00022723"/>
    </source>
</evidence>
<dbReference type="InterPro" id="IPR017900">
    <property type="entry name" value="4Fe4S_Fe_S_CS"/>
</dbReference>
<reference evidence="5" key="2">
    <citation type="submission" date="2010-03" db="EMBL/GenBank/DDBJ databases">
        <authorList>
            <person name="Pajon A."/>
        </authorList>
    </citation>
    <scope>NUCLEOTIDE SEQUENCE</scope>
    <source>
        <strain evidence="5">Type strain: 18P13</strain>
    </source>
</reference>
<evidence type="ECO:0000256" key="3">
    <source>
        <dbReference type="ARBA" id="ARBA00023014"/>
    </source>
</evidence>
<keyword evidence="2" id="KW-0408">Iron</keyword>
<dbReference type="PANTHER" id="PTHR43312">
    <property type="entry name" value="D-THREO-ALDOSE 1-DEHYDROGENASE"/>
    <property type="match status" value="1"/>
</dbReference>
<dbReference type="Pfam" id="PF13187">
    <property type="entry name" value="Fer4_9"/>
    <property type="match status" value="1"/>
</dbReference>
<accession>D4LDL1</accession>
<dbReference type="PROSITE" id="PS51379">
    <property type="entry name" value="4FE4S_FER_2"/>
    <property type="match status" value="1"/>
</dbReference>
<dbReference type="InterPro" id="IPR053135">
    <property type="entry name" value="AKR2_Oxidoreductase"/>
</dbReference>
<sequence length="371" mass="43060">MKKLGFGCMRLPLLDQNNQKSFDMPQLCSMVDAFLERGFTYFDTAYMYHDFESERVMKQALIERHPRETFLLATKLPTMFLKEVPDMERIFSEQLEKTGAGYFDYYLLHCLNEENYATVQRLNAFDFCMRKKQEGLIRRLGFSFHDSAALLDKILTEHPETEFVQLQLNYLDWDNETVQSRKCYEVAKKHGKDIIVMEPVKGGTLAKVPEQAEQLLKRYAPAHSVPSWAIRFAASLDNVVMVLSGMSSMEQLQDNMSYMEQFQPMKPEEIDLCMQVRDIINGTIAVPCTACRYCVEGCPMQIPIPDYFALYNAELQEVEKPFTVQQTYYENLTRQYGKASDCVACRQCEQHCPQHISIVENLKKVAETFEV</sequence>
<proteinExistence type="predicted"/>
<evidence type="ECO:0000259" key="4">
    <source>
        <dbReference type="PROSITE" id="PS51379"/>
    </source>
</evidence>
<dbReference type="GO" id="GO:0051536">
    <property type="term" value="F:iron-sulfur cluster binding"/>
    <property type="evidence" value="ECO:0007669"/>
    <property type="project" value="UniProtKB-KW"/>
</dbReference>
<protein>
    <submittedName>
        <fullName evidence="5">Predicted oxidoreductases of the aldo/keto reductase family</fullName>
    </submittedName>
</protein>
<dbReference type="RefSeq" id="WP_015558612.1">
    <property type="nucleotide sequence ID" value="NC_021039.1"/>
</dbReference>
<feature type="domain" description="4Fe-4S ferredoxin-type" evidence="4">
    <location>
        <begin position="333"/>
        <end position="361"/>
    </location>
</feature>
<dbReference type="CDD" id="cd19096">
    <property type="entry name" value="AKR_Fe-S_oxidoreductase"/>
    <property type="match status" value="1"/>
</dbReference>
<dbReference type="GO" id="GO:0046872">
    <property type="term" value="F:metal ion binding"/>
    <property type="evidence" value="ECO:0007669"/>
    <property type="project" value="UniProtKB-KW"/>
</dbReference>
<dbReference type="Proteomes" id="UP000007054">
    <property type="component" value="Chromosome"/>
</dbReference>
<dbReference type="STRING" id="213810.RUM_16210"/>